<comment type="caution">
    <text evidence="2">The sequence shown here is derived from an EMBL/GenBank/DDBJ whole genome shotgun (WGS) entry which is preliminary data.</text>
</comment>
<feature type="signal peptide" evidence="1">
    <location>
        <begin position="1"/>
        <end position="21"/>
    </location>
</feature>
<organism evidence="2 3">
    <name type="scientific">Solihabitans fulvus</name>
    <dbReference type="NCBI Taxonomy" id="1892852"/>
    <lineage>
        <taxon>Bacteria</taxon>
        <taxon>Bacillati</taxon>
        <taxon>Actinomycetota</taxon>
        <taxon>Actinomycetes</taxon>
        <taxon>Pseudonocardiales</taxon>
        <taxon>Pseudonocardiaceae</taxon>
        <taxon>Solihabitans</taxon>
    </lineage>
</organism>
<keyword evidence="1" id="KW-0732">Signal</keyword>
<name>A0A5B2XUU7_9PSEU</name>
<evidence type="ECO:0000313" key="2">
    <source>
        <dbReference type="EMBL" id="KAA2267073.1"/>
    </source>
</evidence>
<protein>
    <recommendedName>
        <fullName evidence="4">Lipoprotein</fullName>
    </recommendedName>
</protein>
<evidence type="ECO:0000313" key="3">
    <source>
        <dbReference type="Proteomes" id="UP000323454"/>
    </source>
</evidence>
<gene>
    <name evidence="2" type="ORF">F0L68_00635</name>
</gene>
<feature type="chain" id="PRO_5038382182" description="Lipoprotein" evidence="1">
    <location>
        <begin position="22"/>
        <end position="187"/>
    </location>
</feature>
<dbReference type="OrthoDB" id="4464491at2"/>
<dbReference type="EMBL" id="VUOB01000001">
    <property type="protein sequence ID" value="KAA2267073.1"/>
    <property type="molecule type" value="Genomic_DNA"/>
</dbReference>
<keyword evidence="3" id="KW-1185">Reference proteome</keyword>
<dbReference type="Proteomes" id="UP000323454">
    <property type="component" value="Unassembled WGS sequence"/>
</dbReference>
<reference evidence="2 3" key="1">
    <citation type="submission" date="2019-09" db="EMBL/GenBank/DDBJ databases">
        <title>Goodfellowia gen. nov., a new genus of the Pseudonocardineae related to Actinoalloteichus, containing Goodfellowia coeruleoviolacea gen. nov., comb. nov. gen. nov., comb. nov.</title>
        <authorList>
            <person name="Labeda D."/>
        </authorList>
    </citation>
    <scope>NUCLEOTIDE SEQUENCE [LARGE SCALE GENOMIC DNA]</scope>
    <source>
        <strain evidence="2 3">AN110305</strain>
    </source>
</reference>
<dbReference type="RefSeq" id="WP_149847382.1">
    <property type="nucleotide sequence ID" value="NZ_VUOB01000001.1"/>
</dbReference>
<evidence type="ECO:0008006" key="4">
    <source>
        <dbReference type="Google" id="ProtNLM"/>
    </source>
</evidence>
<proteinExistence type="predicted"/>
<evidence type="ECO:0000256" key="1">
    <source>
        <dbReference type="SAM" id="SignalP"/>
    </source>
</evidence>
<dbReference type="AlphaFoldDB" id="A0A5B2XUU7"/>
<sequence length="187" mass="19644">MRATLAWLVAVAALLSLTACGGDVSKDEFNAMVRARGGGIAVELPKQATAALLARLGVTDVMVRSVQLATPDPTMTFEVRSPTRPGDLDTYHYADRALAEPAPVKLRAGDDLAGQTFSLAGVTALNRIEDIVDLARTRVGLPDSWVEDVDIRKVDNVVTVTAIVSSARGAGTATFTADGTYLTSGRS</sequence>
<accession>A0A5B2XUU7</accession>
<reference evidence="2 3" key="2">
    <citation type="submission" date="2019-09" db="EMBL/GenBank/DDBJ databases">
        <authorList>
            <person name="Jin C."/>
        </authorList>
    </citation>
    <scope>NUCLEOTIDE SEQUENCE [LARGE SCALE GENOMIC DNA]</scope>
    <source>
        <strain evidence="2 3">AN110305</strain>
    </source>
</reference>
<dbReference type="PROSITE" id="PS51257">
    <property type="entry name" value="PROKAR_LIPOPROTEIN"/>
    <property type="match status" value="1"/>
</dbReference>